<sequence length="72" mass="8138">MRPIKYYVGLFISFWGMFGLFVSDSRIIEGLSLLAIGAGTVLAFWGITQIRVKIEPLSLAEIKQLKKDMKKC</sequence>
<evidence type="ECO:0000256" key="1">
    <source>
        <dbReference type="SAM" id="Phobius"/>
    </source>
</evidence>
<name>A0A0F9ED37_9ZZZZ</name>
<reference evidence="2" key="1">
    <citation type="journal article" date="2015" name="Nature">
        <title>Complex archaea that bridge the gap between prokaryotes and eukaryotes.</title>
        <authorList>
            <person name="Spang A."/>
            <person name="Saw J.H."/>
            <person name="Jorgensen S.L."/>
            <person name="Zaremba-Niedzwiedzka K."/>
            <person name="Martijn J."/>
            <person name="Lind A.E."/>
            <person name="van Eijk R."/>
            <person name="Schleper C."/>
            <person name="Guy L."/>
            <person name="Ettema T.J."/>
        </authorList>
    </citation>
    <scope>NUCLEOTIDE SEQUENCE</scope>
</reference>
<feature type="transmembrane region" description="Helical" evidence="1">
    <location>
        <begin position="6"/>
        <end position="23"/>
    </location>
</feature>
<organism evidence="2">
    <name type="scientific">marine sediment metagenome</name>
    <dbReference type="NCBI Taxonomy" id="412755"/>
    <lineage>
        <taxon>unclassified sequences</taxon>
        <taxon>metagenomes</taxon>
        <taxon>ecological metagenomes</taxon>
    </lineage>
</organism>
<proteinExistence type="predicted"/>
<comment type="caution">
    <text evidence="2">The sequence shown here is derived from an EMBL/GenBank/DDBJ whole genome shotgun (WGS) entry which is preliminary data.</text>
</comment>
<keyword evidence="1" id="KW-1133">Transmembrane helix</keyword>
<gene>
    <name evidence="2" type="ORF">LCGC14_2167920</name>
</gene>
<feature type="transmembrane region" description="Helical" evidence="1">
    <location>
        <begin position="30"/>
        <end position="48"/>
    </location>
</feature>
<dbReference type="EMBL" id="LAZR01027932">
    <property type="protein sequence ID" value="KKL64156.1"/>
    <property type="molecule type" value="Genomic_DNA"/>
</dbReference>
<keyword evidence="1" id="KW-0812">Transmembrane</keyword>
<dbReference type="AlphaFoldDB" id="A0A0F9ED37"/>
<evidence type="ECO:0000313" key="2">
    <source>
        <dbReference type="EMBL" id="KKL64156.1"/>
    </source>
</evidence>
<keyword evidence="1" id="KW-0472">Membrane</keyword>
<protein>
    <submittedName>
        <fullName evidence="2">Uncharacterized protein</fullName>
    </submittedName>
</protein>
<accession>A0A0F9ED37</accession>